<dbReference type="GO" id="GO:0016787">
    <property type="term" value="F:hydrolase activity"/>
    <property type="evidence" value="ECO:0007669"/>
    <property type="project" value="UniProtKB-KW"/>
</dbReference>
<reference evidence="3" key="1">
    <citation type="submission" date="2020-10" db="EMBL/GenBank/DDBJ databases">
        <authorList>
            <person name="Gilroy R."/>
        </authorList>
    </citation>
    <scope>NUCLEOTIDE SEQUENCE</scope>
    <source>
        <strain evidence="3">ChiSxjej1B13-7041</strain>
    </source>
</reference>
<dbReference type="AlphaFoldDB" id="A0A9D1EIN1"/>
<evidence type="ECO:0000259" key="2">
    <source>
        <dbReference type="Pfam" id="PF12740"/>
    </source>
</evidence>
<proteinExistence type="predicted"/>
<dbReference type="SUPFAM" id="SSF53474">
    <property type="entry name" value="alpha/beta-Hydrolases"/>
    <property type="match status" value="1"/>
</dbReference>
<reference evidence="3" key="2">
    <citation type="journal article" date="2021" name="PeerJ">
        <title>Extensive microbial diversity within the chicken gut microbiome revealed by metagenomics and culture.</title>
        <authorList>
            <person name="Gilroy R."/>
            <person name="Ravi A."/>
            <person name="Getino M."/>
            <person name="Pursley I."/>
            <person name="Horton D.L."/>
            <person name="Alikhan N.F."/>
            <person name="Baker D."/>
            <person name="Gharbi K."/>
            <person name="Hall N."/>
            <person name="Watson M."/>
            <person name="Adriaenssens E.M."/>
            <person name="Foster-Nyarko E."/>
            <person name="Jarju S."/>
            <person name="Secka A."/>
            <person name="Antonio M."/>
            <person name="Oren A."/>
            <person name="Chaudhuri R.R."/>
            <person name="La Ragione R."/>
            <person name="Hildebrand F."/>
            <person name="Pallen M.J."/>
        </authorList>
    </citation>
    <scope>NUCLEOTIDE SEQUENCE</scope>
    <source>
        <strain evidence="3">ChiSxjej1B13-7041</strain>
    </source>
</reference>
<protein>
    <submittedName>
        <fullName evidence="3">Alpha/beta hydrolase</fullName>
    </submittedName>
</protein>
<evidence type="ECO:0000313" key="4">
    <source>
        <dbReference type="Proteomes" id="UP000886841"/>
    </source>
</evidence>
<feature type="domain" description="PET hydrolase/cutinase-like" evidence="2">
    <location>
        <begin position="76"/>
        <end position="180"/>
    </location>
</feature>
<dbReference type="Pfam" id="PF12740">
    <property type="entry name" value="PETase"/>
    <property type="match status" value="1"/>
</dbReference>
<evidence type="ECO:0000313" key="3">
    <source>
        <dbReference type="EMBL" id="HIR92521.1"/>
    </source>
</evidence>
<sequence length="333" mass="35966">MVKKVIKWILIGIALLIGLAIAGVILLVVISNYKSANYWKFAEPQGEIETKYTGLGEHKVSFAEFDAPDTVWEKYEIWYPSDLEQSDNMYPVVVIANGTGMKASKQSVIYEHLASWGFIVAGNEDEHSRTGASSAATLDFILSLNDDPKSVFCGRIDTENIGITGHSQGGVGAINAVTQQKNGNLYKVICAQSATSSAVAYALNSLDGQLGGGWNCDTSALSIPAFMVAGTGSADAGNVEENRLELAQGETQGICPLWWLRESFAAMPDTVPKVIGRLSGKDHGDIPLSADGYMTAWFMYWLQGDETAGKAFFGADAEIKANEKWQDVTINFP</sequence>
<evidence type="ECO:0000256" key="1">
    <source>
        <dbReference type="SAM" id="Phobius"/>
    </source>
</evidence>
<keyword evidence="1" id="KW-0472">Membrane</keyword>
<keyword evidence="1" id="KW-0812">Transmembrane</keyword>
<dbReference type="InterPro" id="IPR041127">
    <property type="entry name" value="PET_hydrolase/cutinase-like"/>
</dbReference>
<gene>
    <name evidence="3" type="ORF">IAB98_03740</name>
</gene>
<accession>A0A9D1EIN1</accession>
<dbReference type="Gene3D" id="3.40.50.1820">
    <property type="entry name" value="alpha/beta hydrolase"/>
    <property type="match status" value="1"/>
</dbReference>
<keyword evidence="1" id="KW-1133">Transmembrane helix</keyword>
<feature type="transmembrane region" description="Helical" evidence="1">
    <location>
        <begin position="6"/>
        <end position="30"/>
    </location>
</feature>
<dbReference type="Proteomes" id="UP000886841">
    <property type="component" value="Unassembled WGS sequence"/>
</dbReference>
<keyword evidence="3" id="KW-0378">Hydrolase</keyword>
<dbReference type="EMBL" id="DVHU01000031">
    <property type="protein sequence ID" value="HIR92521.1"/>
    <property type="molecule type" value="Genomic_DNA"/>
</dbReference>
<comment type="caution">
    <text evidence="3">The sequence shown here is derived from an EMBL/GenBank/DDBJ whole genome shotgun (WGS) entry which is preliminary data.</text>
</comment>
<name>A0A9D1EIN1_9FIRM</name>
<dbReference type="InterPro" id="IPR029058">
    <property type="entry name" value="AB_hydrolase_fold"/>
</dbReference>
<organism evidence="3 4">
    <name type="scientific">Candidatus Egerieimonas intestinavium</name>
    <dbReference type="NCBI Taxonomy" id="2840777"/>
    <lineage>
        <taxon>Bacteria</taxon>
        <taxon>Bacillati</taxon>
        <taxon>Bacillota</taxon>
        <taxon>Clostridia</taxon>
        <taxon>Lachnospirales</taxon>
        <taxon>Lachnospiraceae</taxon>
        <taxon>Lachnospiraceae incertae sedis</taxon>
        <taxon>Candidatus Egerieimonas</taxon>
    </lineage>
</organism>